<accession>A0AAV1R4V4</accession>
<dbReference type="AlphaFoldDB" id="A0AAV1R4V4"/>
<proteinExistence type="predicted"/>
<feature type="region of interest" description="Disordered" evidence="1">
    <location>
        <begin position="103"/>
        <end position="134"/>
    </location>
</feature>
<sequence>MNVHATRILGSLFNDGLPTELAFKFLTHSFKVIEDDFPENPPSRRGIVLKARDDVDQSGGDESVLKGNEEATEMEKGNINEKPHFKQIEDSTHTATTSIIRESSGRAKQFGSYSSDEKPGSKRVYNTDGAARDVKPPAYQVKDGIKTKHNIGKDKAIQIENGNSDAKPYSQLGIDDLAGNATMTKPIKHNEEADMIVWSDFATNGNGNLAEKLHYEGTNQISFGIYDRLVKFCCKCFLT</sequence>
<name>A0AAV1R4V4_9ROSI</name>
<gene>
    <name evidence="2" type="ORF">DCAF_LOCUS5557</name>
</gene>
<protein>
    <submittedName>
        <fullName evidence="2">Uncharacterized protein</fullName>
    </submittedName>
</protein>
<comment type="caution">
    <text evidence="2">The sequence shown here is derived from an EMBL/GenBank/DDBJ whole genome shotgun (WGS) entry which is preliminary data.</text>
</comment>
<reference evidence="2 3" key="1">
    <citation type="submission" date="2024-01" db="EMBL/GenBank/DDBJ databases">
        <authorList>
            <person name="Waweru B."/>
        </authorList>
    </citation>
    <scope>NUCLEOTIDE SEQUENCE [LARGE SCALE GENOMIC DNA]</scope>
</reference>
<evidence type="ECO:0000313" key="3">
    <source>
        <dbReference type="Proteomes" id="UP001314170"/>
    </source>
</evidence>
<evidence type="ECO:0000313" key="2">
    <source>
        <dbReference type="EMBL" id="CAK7327839.1"/>
    </source>
</evidence>
<dbReference type="EMBL" id="CAWUPB010000870">
    <property type="protein sequence ID" value="CAK7327839.1"/>
    <property type="molecule type" value="Genomic_DNA"/>
</dbReference>
<organism evidence="2 3">
    <name type="scientific">Dovyalis caffra</name>
    <dbReference type="NCBI Taxonomy" id="77055"/>
    <lineage>
        <taxon>Eukaryota</taxon>
        <taxon>Viridiplantae</taxon>
        <taxon>Streptophyta</taxon>
        <taxon>Embryophyta</taxon>
        <taxon>Tracheophyta</taxon>
        <taxon>Spermatophyta</taxon>
        <taxon>Magnoliopsida</taxon>
        <taxon>eudicotyledons</taxon>
        <taxon>Gunneridae</taxon>
        <taxon>Pentapetalae</taxon>
        <taxon>rosids</taxon>
        <taxon>fabids</taxon>
        <taxon>Malpighiales</taxon>
        <taxon>Salicaceae</taxon>
        <taxon>Flacourtieae</taxon>
        <taxon>Dovyalis</taxon>
    </lineage>
</organism>
<keyword evidence="3" id="KW-1185">Reference proteome</keyword>
<evidence type="ECO:0000256" key="1">
    <source>
        <dbReference type="SAM" id="MobiDB-lite"/>
    </source>
</evidence>
<dbReference type="Proteomes" id="UP001314170">
    <property type="component" value="Unassembled WGS sequence"/>
</dbReference>